<accession>A0A167R2B9</accession>
<organism evidence="2 3">
    <name type="scientific">Powai lake megavirus</name>
    <dbReference type="NCBI Taxonomy" id="1842663"/>
    <lineage>
        <taxon>Viruses</taxon>
        <taxon>Varidnaviria</taxon>
        <taxon>Bamfordvirae</taxon>
        <taxon>Nucleocytoviricota</taxon>
        <taxon>Megaviricetes</taxon>
        <taxon>Imitervirales</taxon>
        <taxon>Mimiviridae</taxon>
        <taxon>Megamimivirinae</taxon>
        <taxon>Megavirus</taxon>
        <taxon>Megavirus powaiense</taxon>
    </lineage>
</organism>
<dbReference type="Pfam" id="PF14339">
    <property type="entry name" value="DUF4394"/>
    <property type="match status" value="1"/>
</dbReference>
<keyword evidence="2" id="KW-0449">Lipoprotein</keyword>
<feature type="domain" description="DUF4394" evidence="1">
    <location>
        <begin position="77"/>
        <end position="295"/>
    </location>
</feature>
<dbReference type="RefSeq" id="YP_010775980.1">
    <property type="nucleotide sequence ID" value="NC_075034.1"/>
</dbReference>
<evidence type="ECO:0000259" key="1">
    <source>
        <dbReference type="Pfam" id="PF14339"/>
    </source>
</evidence>
<dbReference type="Proteomes" id="UP000241365">
    <property type="component" value="Segment"/>
</dbReference>
<evidence type="ECO:0000313" key="2">
    <source>
        <dbReference type="EMBL" id="ANB50229.1"/>
    </source>
</evidence>
<reference evidence="2 3" key="1">
    <citation type="journal article" date="2016" name="Genome Announc.">
        <title>Complete Genome Sequence of a New Megavirus Family Member Isolated from an Inland Water Lake for the First Time in India.</title>
        <authorList>
            <person name="Chatterjee A."/>
            <person name="Ali F."/>
            <person name="Bange D."/>
            <person name="Kondabagil K."/>
        </authorList>
    </citation>
    <scope>NUCLEOTIDE SEQUENCE [LARGE SCALE GENOMIC DNA]</scope>
    <source>
        <strain evidence="2">1</strain>
    </source>
</reference>
<keyword evidence="3" id="KW-1185">Reference proteome</keyword>
<name>A0A167R2B9_9VIRU</name>
<dbReference type="InterPro" id="IPR025507">
    <property type="entry name" value="DUF4394"/>
</dbReference>
<dbReference type="GeneID" id="80512591"/>
<dbReference type="EMBL" id="KU877344">
    <property type="protein sequence ID" value="ANB50229.1"/>
    <property type="molecule type" value="Genomic_DNA"/>
</dbReference>
<dbReference type="KEGG" id="vg:80512591"/>
<evidence type="ECO:0000313" key="3">
    <source>
        <dbReference type="Proteomes" id="UP000241365"/>
    </source>
</evidence>
<sequence length="319" mass="35130">MGGIVVFFLNNVYNDSIMSSRNFFCKCLTQNCCDYYNNDDDIYYSVVKDNFYALDNYNNIISFYVPENEQYTLYQKNHSIKNRPIRGLISGQEAVGIDYRPANNRLYLLARTQQIAQLYILDINDPCEVIATPVGTNLVTETGTIIQLNGTSFGVDFNPVVDRLRVVSNTGQNLRINPNNGVTIIDGNLSFASGDINAGKIPAVGGAAYTNSFSGTTTTTLYDIDTNQNVLVIQNPPNDGTLNTVGSLGVNVSEFVGFDIVGRNNIAYAILRVNNKTGLYNINLLTGRATLLKHIIASGSDNSRCRLIGLTVLPINRIF</sequence>
<proteinExistence type="predicted"/>
<protein>
    <submittedName>
        <fullName evidence="2">Putative lipoprotein</fullName>
    </submittedName>
</protein>